<dbReference type="GO" id="GO:0005975">
    <property type="term" value="P:carbohydrate metabolic process"/>
    <property type="evidence" value="ECO:0007669"/>
    <property type="project" value="InterPro"/>
</dbReference>
<dbReference type="InterPro" id="IPR020841">
    <property type="entry name" value="PKS_Beta-ketoAc_synthase_dom"/>
</dbReference>
<dbReference type="Pfam" id="PF02801">
    <property type="entry name" value="Ketoacyl-synt_C"/>
    <property type="match status" value="1"/>
</dbReference>
<dbReference type="PROSITE" id="PS00606">
    <property type="entry name" value="KS3_1"/>
    <property type="match status" value="1"/>
</dbReference>
<feature type="domain" description="Ketosynthase family 3 (KS3)" evidence="11">
    <location>
        <begin position="318"/>
        <end position="750"/>
    </location>
</feature>
<dbReference type="Gene3D" id="3.40.50.720">
    <property type="entry name" value="NAD(P)-binding Rossmann-like Domain"/>
    <property type="match status" value="4"/>
</dbReference>
<dbReference type="GO" id="GO:0016491">
    <property type="term" value="F:oxidoreductase activity"/>
    <property type="evidence" value="ECO:0007669"/>
    <property type="project" value="InterPro"/>
</dbReference>
<protein>
    <submittedName>
        <fullName evidence="13">Uncharacterized protein</fullName>
    </submittedName>
</protein>
<dbReference type="InterPro" id="IPR042104">
    <property type="entry name" value="PKS_dehydratase_sf"/>
</dbReference>
<comment type="caution">
    <text evidence="13">The sequence shown here is derived from an EMBL/GenBank/DDBJ whole genome shotgun (WGS) entry which is preliminary data.</text>
</comment>
<gene>
    <name evidence="13" type="ORF">NSK_000662</name>
</gene>
<dbReference type="FunFam" id="3.40.50.720:FF:000209">
    <property type="entry name" value="Polyketide synthase Pks12"/>
    <property type="match status" value="1"/>
</dbReference>
<proteinExistence type="predicted"/>
<dbReference type="InterPro" id="IPR013154">
    <property type="entry name" value="ADH-like_N"/>
</dbReference>
<keyword evidence="2" id="KW-0597">Phosphoprotein</keyword>
<dbReference type="GO" id="GO:0006633">
    <property type="term" value="P:fatty acid biosynthetic process"/>
    <property type="evidence" value="ECO:0007669"/>
    <property type="project" value="InterPro"/>
</dbReference>
<feature type="region of interest" description="C-terminal hotdog fold" evidence="8">
    <location>
        <begin position="1384"/>
        <end position="1541"/>
    </location>
</feature>
<dbReference type="Pfam" id="PF00107">
    <property type="entry name" value="ADH_zinc_N"/>
    <property type="match status" value="1"/>
</dbReference>
<dbReference type="GO" id="GO:0004315">
    <property type="term" value="F:3-oxoacyl-[acyl-carrier-protein] synthase activity"/>
    <property type="evidence" value="ECO:0007669"/>
    <property type="project" value="InterPro"/>
</dbReference>
<feature type="domain" description="PKS/mFAS DH" evidence="12">
    <location>
        <begin position="1214"/>
        <end position="1541"/>
    </location>
</feature>
<dbReference type="SUPFAM" id="SSF51735">
    <property type="entry name" value="NAD(P)-binding Rossmann-fold domains"/>
    <property type="match status" value="4"/>
</dbReference>
<dbReference type="SUPFAM" id="SSF53901">
    <property type="entry name" value="Thiolase-like"/>
    <property type="match status" value="1"/>
</dbReference>
<dbReference type="Pfam" id="PF16197">
    <property type="entry name" value="KAsynt_C_assoc"/>
    <property type="match status" value="1"/>
</dbReference>
<keyword evidence="5" id="KW-0413">Isomerase</keyword>
<evidence type="ECO:0000256" key="9">
    <source>
        <dbReference type="SAM" id="MobiDB-lite"/>
    </source>
</evidence>
<dbReference type="InterPro" id="IPR009081">
    <property type="entry name" value="PP-bd_ACP"/>
</dbReference>
<dbReference type="InterPro" id="IPR011013">
    <property type="entry name" value="Gal_mutarotase_sf_dom"/>
</dbReference>
<dbReference type="InterPro" id="IPR047215">
    <property type="entry name" value="Galactose_mutarotase-like"/>
</dbReference>
<dbReference type="InterPro" id="IPR014718">
    <property type="entry name" value="GH-type_carb-bd"/>
</dbReference>
<feature type="active site" description="Proton donor; for dehydratase activity" evidence="8">
    <location>
        <position position="1457"/>
    </location>
</feature>
<dbReference type="InterPro" id="IPR016039">
    <property type="entry name" value="Thiolase-like"/>
</dbReference>
<dbReference type="Pfam" id="PF21089">
    <property type="entry name" value="PKS_DH_N"/>
    <property type="match status" value="1"/>
</dbReference>
<dbReference type="InterPro" id="IPR016035">
    <property type="entry name" value="Acyl_Trfase/lysoPLipase"/>
</dbReference>
<dbReference type="InterPro" id="IPR018201">
    <property type="entry name" value="Ketoacyl_synth_AS"/>
</dbReference>
<dbReference type="InterPro" id="IPR011032">
    <property type="entry name" value="GroES-like_sf"/>
</dbReference>
<dbReference type="InterPro" id="IPR016036">
    <property type="entry name" value="Malonyl_transacylase_ACP-bd"/>
</dbReference>
<dbReference type="GO" id="GO:0016853">
    <property type="term" value="F:isomerase activity"/>
    <property type="evidence" value="ECO:0007669"/>
    <property type="project" value="UniProtKB-KW"/>
</dbReference>
<dbReference type="CDD" id="cd05195">
    <property type="entry name" value="enoyl_red"/>
    <property type="match status" value="1"/>
</dbReference>
<dbReference type="SMART" id="SM00825">
    <property type="entry name" value="PKS_KS"/>
    <property type="match status" value="1"/>
</dbReference>
<dbReference type="EMBL" id="SDOX01000002">
    <property type="protein sequence ID" value="TFJ88313.1"/>
    <property type="molecule type" value="Genomic_DNA"/>
</dbReference>
<dbReference type="Pfam" id="PF08659">
    <property type="entry name" value="KR"/>
    <property type="match status" value="1"/>
</dbReference>
<dbReference type="InterPro" id="IPR013149">
    <property type="entry name" value="ADH-like_C"/>
</dbReference>
<dbReference type="InterPro" id="IPR049900">
    <property type="entry name" value="PKS_mFAS_DH"/>
</dbReference>
<name>A0A4D9DDX3_9STRA</name>
<dbReference type="InterPro" id="IPR032821">
    <property type="entry name" value="PKS_assoc"/>
</dbReference>
<dbReference type="Proteomes" id="UP000355283">
    <property type="component" value="Unassembled WGS sequence"/>
</dbReference>
<dbReference type="SMART" id="SM00829">
    <property type="entry name" value="PKS_ER"/>
    <property type="match status" value="1"/>
</dbReference>
<evidence type="ECO:0000256" key="6">
    <source>
        <dbReference type="ARBA" id="ARBA00023268"/>
    </source>
</evidence>
<dbReference type="InterPro" id="IPR036736">
    <property type="entry name" value="ACP-like_sf"/>
</dbReference>
<evidence type="ECO:0000313" key="13">
    <source>
        <dbReference type="EMBL" id="TFJ88313.1"/>
    </source>
</evidence>
<dbReference type="PANTHER" id="PTHR45681">
    <property type="entry name" value="POLYKETIDE SYNTHASE 44-RELATED"/>
    <property type="match status" value="1"/>
</dbReference>
<feature type="region of interest" description="N-terminal hotdog fold" evidence="8">
    <location>
        <begin position="1214"/>
        <end position="1354"/>
    </location>
</feature>
<dbReference type="OrthoDB" id="274691at2759"/>
<dbReference type="Gene3D" id="3.40.366.10">
    <property type="entry name" value="Malonyl-Coenzyme A Acyl Carrier Protein, domain 2"/>
    <property type="match status" value="1"/>
</dbReference>
<evidence type="ECO:0000256" key="3">
    <source>
        <dbReference type="ARBA" id="ARBA00022679"/>
    </source>
</evidence>
<feature type="compositionally biased region" description="Polar residues" evidence="9">
    <location>
        <begin position="302"/>
        <end position="312"/>
    </location>
</feature>
<dbReference type="InterPro" id="IPR020843">
    <property type="entry name" value="ER"/>
</dbReference>
<dbReference type="Pfam" id="PF00698">
    <property type="entry name" value="Acyl_transf_1"/>
    <property type="match status" value="1"/>
</dbReference>
<reference evidence="13 14" key="1">
    <citation type="submission" date="2019-01" db="EMBL/GenBank/DDBJ databases">
        <title>Nuclear Genome Assembly of the Microalgal Biofuel strain Nannochloropsis salina CCMP1776.</title>
        <authorList>
            <person name="Hovde B."/>
        </authorList>
    </citation>
    <scope>NUCLEOTIDE SEQUENCE [LARGE SCALE GENOMIC DNA]</scope>
    <source>
        <strain evidence="13 14">CCMP1776</strain>
    </source>
</reference>
<dbReference type="Gene3D" id="3.10.129.110">
    <property type="entry name" value="Polyketide synthase dehydratase"/>
    <property type="match status" value="1"/>
</dbReference>
<evidence type="ECO:0000259" key="11">
    <source>
        <dbReference type="PROSITE" id="PS52004"/>
    </source>
</evidence>
<dbReference type="Gene3D" id="2.70.98.10">
    <property type="match status" value="1"/>
</dbReference>
<keyword evidence="14" id="KW-1185">Reference proteome</keyword>
<keyword evidence="4" id="KW-0521">NADP</keyword>
<evidence type="ECO:0000256" key="5">
    <source>
        <dbReference type="ARBA" id="ARBA00023235"/>
    </source>
</evidence>
<dbReference type="InterPro" id="IPR014030">
    <property type="entry name" value="Ketoacyl_synth_N"/>
</dbReference>
<feature type="compositionally biased region" description="Basic and acidic residues" evidence="9">
    <location>
        <begin position="277"/>
        <end position="300"/>
    </location>
</feature>
<dbReference type="Pfam" id="PF00109">
    <property type="entry name" value="ketoacyl-synt"/>
    <property type="match status" value="1"/>
</dbReference>
<dbReference type="InterPro" id="IPR014031">
    <property type="entry name" value="Ketoacyl_synth_C"/>
</dbReference>
<dbReference type="PANTHER" id="PTHR45681:SF6">
    <property type="entry name" value="POLYKETIDE SYNTHASE 37"/>
    <property type="match status" value="1"/>
</dbReference>
<dbReference type="Pfam" id="PF00550">
    <property type="entry name" value="PP-binding"/>
    <property type="match status" value="1"/>
</dbReference>
<keyword evidence="1" id="KW-0596">Phosphopantetheine</keyword>
<dbReference type="Gene3D" id="1.10.1200.10">
    <property type="entry name" value="ACP-like"/>
    <property type="match status" value="1"/>
</dbReference>
<dbReference type="Pfam" id="PF07993">
    <property type="entry name" value="NAD_binding_4"/>
    <property type="match status" value="1"/>
</dbReference>
<dbReference type="PROSITE" id="PS52019">
    <property type="entry name" value="PKS_MFAS_DH"/>
    <property type="match status" value="1"/>
</dbReference>
<dbReference type="PROSITE" id="PS50075">
    <property type="entry name" value="CARRIER"/>
    <property type="match status" value="1"/>
</dbReference>
<dbReference type="InterPro" id="IPR001227">
    <property type="entry name" value="Ac_transferase_dom_sf"/>
</dbReference>
<dbReference type="InterPro" id="IPR014043">
    <property type="entry name" value="Acyl_transferase_dom"/>
</dbReference>
<dbReference type="InterPro" id="IPR049552">
    <property type="entry name" value="PKS_DH_N"/>
</dbReference>
<dbReference type="SUPFAM" id="SSF50129">
    <property type="entry name" value="GroES-like"/>
    <property type="match status" value="1"/>
</dbReference>
<evidence type="ECO:0000256" key="2">
    <source>
        <dbReference type="ARBA" id="ARBA00022553"/>
    </source>
</evidence>
<dbReference type="SUPFAM" id="SSF47336">
    <property type="entry name" value="ACP-like"/>
    <property type="match status" value="1"/>
</dbReference>
<evidence type="ECO:0000256" key="1">
    <source>
        <dbReference type="ARBA" id="ARBA00022450"/>
    </source>
</evidence>
<feature type="domain" description="Carrier" evidence="10">
    <location>
        <begin position="2776"/>
        <end position="2851"/>
    </location>
</feature>
<keyword evidence="3" id="KW-0808">Transferase</keyword>
<dbReference type="Pfam" id="PF01263">
    <property type="entry name" value="Aldose_epim"/>
    <property type="match status" value="1"/>
</dbReference>
<dbReference type="Pfam" id="PF08240">
    <property type="entry name" value="ADH_N"/>
    <property type="match status" value="1"/>
</dbReference>
<evidence type="ECO:0000256" key="8">
    <source>
        <dbReference type="PROSITE-ProRule" id="PRU01363"/>
    </source>
</evidence>
<feature type="region of interest" description="Disordered" evidence="9">
    <location>
        <begin position="277"/>
        <end position="312"/>
    </location>
</feature>
<dbReference type="InterPro" id="IPR057326">
    <property type="entry name" value="KR_dom"/>
</dbReference>
<dbReference type="InterPro" id="IPR036291">
    <property type="entry name" value="NAD(P)-bd_dom_sf"/>
</dbReference>
<dbReference type="SMART" id="SM00822">
    <property type="entry name" value="PKS_KR"/>
    <property type="match status" value="1"/>
</dbReference>
<feature type="region of interest" description="Disordered" evidence="9">
    <location>
        <begin position="3285"/>
        <end position="3306"/>
    </location>
</feature>
<dbReference type="Gene3D" id="3.40.47.10">
    <property type="match status" value="1"/>
</dbReference>
<dbReference type="GO" id="GO:0030246">
    <property type="term" value="F:carbohydrate binding"/>
    <property type="evidence" value="ECO:0007669"/>
    <property type="project" value="InterPro"/>
</dbReference>
<dbReference type="SUPFAM" id="SSF74650">
    <property type="entry name" value="Galactose mutarotase-like"/>
    <property type="match status" value="1"/>
</dbReference>
<dbReference type="CDD" id="cd00833">
    <property type="entry name" value="PKS"/>
    <property type="match status" value="1"/>
</dbReference>
<evidence type="ECO:0000256" key="4">
    <source>
        <dbReference type="ARBA" id="ARBA00022857"/>
    </source>
</evidence>
<feature type="compositionally biased region" description="Basic and acidic residues" evidence="9">
    <location>
        <begin position="3292"/>
        <end position="3302"/>
    </location>
</feature>
<evidence type="ECO:0000256" key="7">
    <source>
        <dbReference type="ARBA" id="ARBA00023277"/>
    </source>
</evidence>
<keyword evidence="6" id="KW-0511">Multifunctional enzyme</keyword>
<dbReference type="Gene3D" id="3.30.70.3290">
    <property type="match status" value="1"/>
</dbReference>
<dbReference type="InterPro" id="IPR050444">
    <property type="entry name" value="Polyketide_Synthase"/>
</dbReference>
<organism evidence="13 14">
    <name type="scientific">Nannochloropsis salina CCMP1776</name>
    <dbReference type="NCBI Taxonomy" id="1027361"/>
    <lineage>
        <taxon>Eukaryota</taxon>
        <taxon>Sar</taxon>
        <taxon>Stramenopiles</taxon>
        <taxon>Ochrophyta</taxon>
        <taxon>Eustigmatophyceae</taxon>
        <taxon>Eustigmatales</taxon>
        <taxon>Monodopsidaceae</taxon>
        <taxon>Microchloropsis</taxon>
        <taxon>Microchloropsis salina</taxon>
    </lineage>
</organism>
<evidence type="ECO:0000313" key="14">
    <source>
        <dbReference type="Proteomes" id="UP000355283"/>
    </source>
</evidence>
<accession>A0A4D9DDX3</accession>
<dbReference type="CDD" id="cd09019">
    <property type="entry name" value="galactose_mutarotase_like"/>
    <property type="match status" value="1"/>
</dbReference>
<dbReference type="InterPro" id="IPR013968">
    <property type="entry name" value="PKS_KR"/>
</dbReference>
<keyword evidence="7" id="KW-0119">Carbohydrate metabolism</keyword>
<dbReference type="InterPro" id="IPR013120">
    <property type="entry name" value="FAR_NAD-bd"/>
</dbReference>
<dbReference type="PROSITE" id="PS52004">
    <property type="entry name" value="KS3_2"/>
    <property type="match status" value="1"/>
</dbReference>
<dbReference type="Gene3D" id="3.90.180.10">
    <property type="entry name" value="Medium-chain alcohol dehydrogenases, catalytic domain"/>
    <property type="match status" value="1"/>
</dbReference>
<evidence type="ECO:0000259" key="10">
    <source>
        <dbReference type="PROSITE" id="PS50075"/>
    </source>
</evidence>
<sequence>MSCDGAPGGLEIIESLFGKQGGVDGISVHRYDCSNGRVRVSLLDFGATLFSVQVPDRDGKIEEVTLNVTSLDQLLHKNMYFGSTVGRVANRVANGRFTLDGKVYTLAKNNGPNHLHGGEEGFDQKIWKAHPFTSASAVGVCFILDSPDGEEGYPGNVAIQVTYSLLASEDVLEMDVKAETDAATPLALSNHAYWNLSGNLKNKIYDHKLRVAASSILEVGPHQIPTGVFQPVLQTPFDLRAEEGIILGDRIQQIDGGGKPGFDHCFVVDGYDRAASREKSEHVRDAEDEVHEKEELEKRTPSRSSVRSSIENMSSRKDESIAVIGASIVLPANIHDREKFFEIVRAKNQVSVDTVAAQRYHASDIDDTDMNHPWKLRSKYSMVFTEEELNCYDSHLFNIQGKVSRNMHLQQLGVLQSVFQGLEDAGIPLHEIYRTRTGVFVAAYTAFLPACDGPDETLLRGQIMSSLADQVSYFLGTYGPSITLETACSSSLVAIAMAVASLQQGDCDTALVTGLNYLNEKDFHLSLQACGVMVQGPTSHPFDEDGAKGYIRGEGMGTVVLRRLVDAEQHGDRILCKVLRAIAASAGPADNALEGPGRVYEQPCPYGMREMFSRVYKCANVPLEKLHYMECHATGTAVGDVIELQAIGDVFGDSHELRKNPLRIASVKSNIGHAEVAAGIFSVIKIVQMMKHRTFLPSAGVTCPRKDFEWVKHNMVIQQECEPFPDNEPVTVGVNSFGIGGAYGHVVMQEYKKVEPVRRAVLTSASSLWALPAEDAAAKGLVFPLSAVSMPHLQLFADRMAKYIKERGPAISLKDLCATMWIHRSRFQYRKSFVASTTQELAEKLAAFASSGNTEPSGEGRKMQVAYVFTGQGSQWPGVGKTLMAFPVYRKAVKAADKLFKSKSGWSILEKIDTLSADEMRDTLYAQPISFLVQVGLYELLKFFKVFPDVVVGHSAGEVAAAYASGLLTLEEACEVVYHRSAEQQKMAGCGRLMAVGLSEEKIQDIIRGMADVEIACVNSPESVVLASSEERLKEVGELLPEGTQKAMVPGNIAFHSSRVEPILPAMKARLAFLDKRPKTWGLPYVSAVTGKLESKLDSNYWVDNVRRPVLFQKAIETIFSQDTCPDIVIEIGPHKTLCSPIAQVLSALGKSATVLCPLKRNDTCSLRFLESLGQVFEKGLMVDCKAWYQDLGYNFEEDLPKHPFIKKRLHEMHPVLKNDMRNGVYIDGPVAGVQKFFDGAYVSEVSDRTYKQMCDHKMGGQAIFPGMFFVEMVLEAVKGAPITLTNVEFKSMLKIPSASSGENPSLVALNFAEEQDGIRSFVVRSCPTREKWDEEPVLVEHCTGKVIKTDLFQEDGSIRSGFKPEAYGLLADINLKDIGEDGLKNLIGRHTQCEHSSTENFYGTHCVEGQMEYLESFQLVESVHVDPKTMSILGKLNYDNEAWEKKGGIFGVQLLDALLHQTLILATHSAIYYAGGFDACHFLRQPATKELYVYFTLDKYRLQIGRKKKVGDFALYDGTGQLVLFMQGFFTVFASFTDNYKLCDLLWQPFAAPEMTTEAALHAYAKEALTHTEAWTAADNDRLTSWLIEQLRANGALELPAPAVEDAKPKKGKGKEAVPLVRKVLEALEARMSEIQESTEESKKSVALPTIAKLDERASELIKALVAKIKEEKEAAKPVTEADDEDADESDFVQITAEEMKELTSAAIQLPAETLAVATSLKMQAEKQQQLLGHNYVFRVFEIAQEATETVVEAFSRLDLPSNIIVEYFVGSHNAGLLKSLATKVNRKATNVRLRRVLINDTLFNELKDITFEAVVFDEWTRSGAAAFMEGKLEAPVANAVEAVRSFMMPGAPIYVRGLNNIPLWTALTSLVSATPLPLTNALPAEEALAEWTQLFLVQGEVHQVKVGAGTLLMGRLTVPAPAAPARYLLVVDEQGEGEEMLRRMQALNPAAEAEIILVGEKGKMTDKSTSDDYATLIAELLAPNKVEEVSEATSAVPAEEESEEPVASPFKGVVFSAGLNDSSVIGDVAFSRLLKLGQALLKNGDLLKSLRENEVAEPASLWVVTKGAYVGELHPAQGSVQGMATVLCGELHDMVTKHVDLASSSGKDLAALAELVLADAREKSYTVVEGVAQVARFNAIDKTDARALQVSATDKLCYYADIKSAASVPGEIGVTFQLRDVPAPKENEVQIDIHAAALNFRDVMIALSLLPEKSYERSYYGRNLGLEASGVVTAVGKDVTDLQVGDRVMTGEPCCFANRLNAPASRVVKLDQRVPFEDAASLQSVYNTSHHALINLARIRKGETVLIHSAAGGIGHAAISIAKHVGAVIYATAGTDEKRQLVKDMGVEFVYNSRNVGWFDDLMRDTNGQGVDVVLNSLAGKHQRLGVQALRSSGRFLEIGKMDIFDNNGLPLLAFRKNISFFAIDMDRLALDDPAQTAEIGREVGMHFMEGHYDKLPIMTFPMNEMREALEFMKTGKHVGKVVLTNYLEDKKTGKVSPCSVTVEKPQNIFHADATYLVTGGAGGFGSKLVRYAYYNGARSFLITTRSADTERVRGLFRDILDDASVKMEVMTVDTGSEADMKKLTDRAHEISPPVKSIFHVAGVSVDIVLPEMKPEDFYEVANCKALGAWHLHKGTLDLPIENFVVVSSIASLIGGLGMSSYASSNAYLDALMRARRSQGLPGAAFNMSSLSDVGILANNLSARKFQLKMGVEYITSFRALQELEMGLVAGMNPIITMFFKEKTRTMFPFQSPWSYHLGEALTLGAVAAKGDFMTTKEIAHFLSEEIKEITGASEVLITSQLVTLGLDSFGFVELGGRIKKHFGIEVSSVKMSPDNTLEDVSKIIYKLQSRGSSDKKGGETEGEDANQEGMMVLHNKAEMNSMITTLFEDGEKLVVQPLKRGNMSLSSLGSGAKLLFGATGLTGAHLLRYLIKAGIPKVFCVVRGATAEGGLARIEKAMRLLKIWKPSFAAHIVALPGDMASPNFGLKPELYARLVLEVDAVVHAGGSRKWHMDTESVACNISGLMNIITLARKNNASVHYVSSGWLDAEEAATDKDREVLRAMPYVQIKRRAEDILHFAARHYKLNCLAYRIPLISVNTKGGFTGDFVAFSVMQTLSESHMMPKEMCEKSCYPIMPADMAAKYIVRQMSRAPRKTNGHALLYSAAAYSEIISTQKLGEWVEELQGIKIDRLASMDNMKEYYRKRLVPQVLDMQASFTDFLAALGRASERLRQQVRRESTVRNLVDKALFYNPKVLPSELLKEYVRDHPEVLLMEQAWFKDEDEEEEEDAGAHPEADLGDKQVNGIITEEALGHQLVR</sequence>
<dbReference type="SUPFAM" id="SSF52151">
    <property type="entry name" value="FabD/lysophospholipase-like"/>
    <property type="match status" value="1"/>
</dbReference>
<dbReference type="SUPFAM" id="SSF55048">
    <property type="entry name" value="Probable ACP-binding domain of malonyl-CoA ACP transacylase"/>
    <property type="match status" value="1"/>
</dbReference>
<dbReference type="InterPro" id="IPR008183">
    <property type="entry name" value="Aldose_1/G6P_1-epimerase"/>
</dbReference>
<dbReference type="SMART" id="SM00827">
    <property type="entry name" value="PKS_AT"/>
    <property type="match status" value="1"/>
</dbReference>
<evidence type="ECO:0000259" key="12">
    <source>
        <dbReference type="PROSITE" id="PS52019"/>
    </source>
</evidence>
<feature type="active site" description="Proton acceptor; for dehydratase activity" evidence="8">
    <location>
        <position position="1257"/>
    </location>
</feature>
<dbReference type="Pfam" id="PF22621">
    <property type="entry name" value="CurL-like_PKS_C"/>
    <property type="match status" value="1"/>
</dbReference>